<feature type="transmembrane region" description="Helical" evidence="1">
    <location>
        <begin position="279"/>
        <end position="298"/>
    </location>
</feature>
<evidence type="ECO:0000256" key="1">
    <source>
        <dbReference type="SAM" id="Phobius"/>
    </source>
</evidence>
<dbReference type="Proteomes" id="UP001596303">
    <property type="component" value="Unassembled WGS sequence"/>
</dbReference>
<reference evidence="4" key="1">
    <citation type="journal article" date="2019" name="Int. J. Syst. Evol. Microbiol.">
        <title>The Global Catalogue of Microorganisms (GCM) 10K type strain sequencing project: providing services to taxonomists for standard genome sequencing and annotation.</title>
        <authorList>
            <consortium name="The Broad Institute Genomics Platform"/>
            <consortium name="The Broad Institute Genome Sequencing Center for Infectious Disease"/>
            <person name="Wu L."/>
            <person name="Ma J."/>
        </authorList>
    </citation>
    <scope>NUCLEOTIDE SEQUENCE [LARGE SCALE GENOMIC DNA]</scope>
    <source>
        <strain evidence="4">CGMCC-1.15741</strain>
    </source>
</reference>
<feature type="transmembrane region" description="Helical" evidence="1">
    <location>
        <begin position="45"/>
        <end position="64"/>
    </location>
</feature>
<evidence type="ECO:0000313" key="3">
    <source>
        <dbReference type="EMBL" id="MFC6197619.1"/>
    </source>
</evidence>
<feature type="transmembrane region" description="Helical" evidence="1">
    <location>
        <begin position="175"/>
        <end position="195"/>
    </location>
</feature>
<protein>
    <submittedName>
        <fullName evidence="3">DUF2157 domain-containing protein</fullName>
    </submittedName>
</protein>
<keyword evidence="1" id="KW-1133">Transmembrane helix</keyword>
<evidence type="ECO:0000313" key="4">
    <source>
        <dbReference type="Proteomes" id="UP001596303"/>
    </source>
</evidence>
<feature type="transmembrane region" description="Helical" evidence="1">
    <location>
        <begin position="245"/>
        <end position="267"/>
    </location>
</feature>
<keyword evidence="1" id="KW-0472">Membrane</keyword>
<proteinExistence type="predicted"/>
<dbReference type="EMBL" id="JBHSSW010000005">
    <property type="protein sequence ID" value="MFC6197619.1"/>
    <property type="molecule type" value="Genomic_DNA"/>
</dbReference>
<feature type="transmembrane region" description="Helical" evidence="1">
    <location>
        <begin position="304"/>
        <end position="321"/>
    </location>
</feature>
<feature type="transmembrane region" description="Helical" evidence="1">
    <location>
        <begin position="76"/>
        <end position="94"/>
    </location>
</feature>
<feature type="transmembrane region" description="Helical" evidence="1">
    <location>
        <begin position="100"/>
        <end position="120"/>
    </location>
</feature>
<accession>A0ABW1S872</accession>
<feature type="domain" description="DUF2157" evidence="2">
    <location>
        <begin position="15"/>
        <end position="150"/>
    </location>
</feature>
<feature type="transmembrane region" description="Helical" evidence="1">
    <location>
        <begin position="132"/>
        <end position="163"/>
    </location>
</feature>
<dbReference type="Pfam" id="PF09925">
    <property type="entry name" value="DUF2157"/>
    <property type="match status" value="1"/>
</dbReference>
<keyword evidence="1" id="KW-0812">Transmembrane</keyword>
<name>A0ABW1S872_9PROT</name>
<dbReference type="RefSeq" id="WP_377376785.1">
    <property type="nucleotide sequence ID" value="NZ_JBHSSW010000005.1"/>
</dbReference>
<evidence type="ECO:0000259" key="2">
    <source>
        <dbReference type="Pfam" id="PF09925"/>
    </source>
</evidence>
<gene>
    <name evidence="3" type="ORF">ACFQDM_05990</name>
</gene>
<organism evidence="3 4">
    <name type="scientific">Ponticaulis profundi</name>
    <dbReference type="NCBI Taxonomy" id="2665222"/>
    <lineage>
        <taxon>Bacteria</taxon>
        <taxon>Pseudomonadati</taxon>
        <taxon>Pseudomonadota</taxon>
        <taxon>Alphaproteobacteria</taxon>
        <taxon>Hyphomonadales</taxon>
        <taxon>Hyphomonadaceae</taxon>
        <taxon>Ponticaulis</taxon>
    </lineage>
</organism>
<comment type="caution">
    <text evidence="3">The sequence shown here is derived from an EMBL/GenBank/DDBJ whole genome shotgun (WGS) entry which is preliminary data.</text>
</comment>
<dbReference type="InterPro" id="IPR018677">
    <property type="entry name" value="DUF2157"/>
</dbReference>
<keyword evidence="4" id="KW-1185">Reference proteome</keyword>
<feature type="transmembrane region" description="Helical" evidence="1">
    <location>
        <begin position="352"/>
        <end position="373"/>
    </location>
</feature>
<feature type="transmembrane region" description="Helical" evidence="1">
    <location>
        <begin position="202"/>
        <end position="225"/>
    </location>
</feature>
<sequence length="382" mass="40034">MKSSAYRKRVEQQLDDWISAGLVESQNRSAILATLPEANTTTGRVWLAMAATLLAGLSVIALIADNWEAMARGLKLLLLSGLFISAGLGAAVTYARHQMISNGLSLLAALIFSASIALVGQAYNLPGEPTGALLMSGFAAALIGLAGRSSASSFAALIFAGLWIVNGLDGENFGWMVPGFWGIHLIVGLAAFNMYRLQSAVIWHGVLLSSIALSLFHLLELSSLLTGHGPGFMEPLGGASDDYRVLGLIALGLFSALWCALCVGAIVRTEQVSWGARTLAGYGCWAALLGVALLGLPMSPEGDVLHRFIWLGASFFLLWLGAKNQLGWVSAGAIVSLFSAISVIFIDLGMELALAGGILGLTSVATLVVVVVMKMSDRGKEA</sequence>
<feature type="transmembrane region" description="Helical" evidence="1">
    <location>
        <begin position="328"/>
        <end position="346"/>
    </location>
</feature>